<dbReference type="EMBL" id="JAUHJS010000002">
    <property type="protein sequence ID" value="MDN4164540.1"/>
    <property type="molecule type" value="Genomic_DNA"/>
</dbReference>
<reference evidence="1" key="1">
    <citation type="submission" date="2023-06" db="EMBL/GenBank/DDBJ databases">
        <title>Cytophagales bacterium Strain LB-30, isolated from soil.</title>
        <authorList>
            <person name="Liu B."/>
        </authorList>
    </citation>
    <scope>NUCLEOTIDE SEQUENCE</scope>
    <source>
        <strain evidence="1">LB-30</strain>
    </source>
</reference>
<dbReference type="Proteomes" id="UP001168552">
    <property type="component" value="Unassembled WGS sequence"/>
</dbReference>
<dbReference type="RefSeq" id="WP_320003069.1">
    <property type="nucleotide sequence ID" value="NZ_JAUHJS010000002.1"/>
</dbReference>
<protein>
    <recommendedName>
        <fullName evidence="3">Bacteriocin</fullName>
    </recommendedName>
</protein>
<accession>A0ABT8F2A8</accession>
<gene>
    <name evidence="1" type="ORF">QWY31_03450</name>
</gene>
<organism evidence="1 2">
    <name type="scientific">Shiella aurantiaca</name>
    <dbReference type="NCBI Taxonomy" id="3058365"/>
    <lineage>
        <taxon>Bacteria</taxon>
        <taxon>Pseudomonadati</taxon>
        <taxon>Bacteroidota</taxon>
        <taxon>Cytophagia</taxon>
        <taxon>Cytophagales</taxon>
        <taxon>Shiellaceae</taxon>
        <taxon>Shiella</taxon>
    </lineage>
</organism>
<keyword evidence="2" id="KW-1185">Reference proteome</keyword>
<sequence>MKKLEMNEMEMIQGGSMASLMCSINLVVALGDSAISSVERLIIYEMFTNYWGSCAEYV</sequence>
<evidence type="ECO:0000313" key="1">
    <source>
        <dbReference type="EMBL" id="MDN4164540.1"/>
    </source>
</evidence>
<evidence type="ECO:0008006" key="3">
    <source>
        <dbReference type="Google" id="ProtNLM"/>
    </source>
</evidence>
<evidence type="ECO:0000313" key="2">
    <source>
        <dbReference type="Proteomes" id="UP001168552"/>
    </source>
</evidence>
<proteinExistence type="predicted"/>
<comment type="caution">
    <text evidence="1">The sequence shown here is derived from an EMBL/GenBank/DDBJ whole genome shotgun (WGS) entry which is preliminary data.</text>
</comment>
<name>A0ABT8F2A8_9BACT</name>